<protein>
    <submittedName>
        <fullName evidence="8">FHA domain-containing protein</fullName>
    </submittedName>
</protein>
<evidence type="ECO:0000256" key="4">
    <source>
        <dbReference type="PROSITE-ProRule" id="PRU00289"/>
    </source>
</evidence>
<evidence type="ECO:0000256" key="1">
    <source>
        <dbReference type="ARBA" id="ARBA00022553"/>
    </source>
</evidence>
<dbReference type="PANTHER" id="PTHR22683">
    <property type="entry name" value="SPORULATION PROTEIN RELATED"/>
    <property type="match status" value="1"/>
</dbReference>
<dbReference type="EMBL" id="JABEPQ010000006">
    <property type="protein sequence ID" value="NNM48069.1"/>
    <property type="molecule type" value="Genomic_DNA"/>
</dbReference>
<dbReference type="PROSITE" id="PS50901">
    <property type="entry name" value="FTSK"/>
    <property type="match status" value="2"/>
</dbReference>
<dbReference type="PROSITE" id="PS50006">
    <property type="entry name" value="FHA_DOMAIN"/>
    <property type="match status" value="1"/>
</dbReference>
<dbReference type="GO" id="GO:0003677">
    <property type="term" value="F:DNA binding"/>
    <property type="evidence" value="ECO:0007669"/>
    <property type="project" value="InterPro"/>
</dbReference>
<accession>A0A849HLU3</accession>
<dbReference type="Proteomes" id="UP000588586">
    <property type="component" value="Unassembled WGS sequence"/>
</dbReference>
<evidence type="ECO:0000259" key="7">
    <source>
        <dbReference type="PROSITE" id="PS50901"/>
    </source>
</evidence>
<feature type="domain" description="FtsK" evidence="7">
    <location>
        <begin position="682"/>
        <end position="870"/>
    </location>
</feature>
<dbReference type="SMART" id="SM00240">
    <property type="entry name" value="FHA"/>
    <property type="match status" value="1"/>
</dbReference>
<proteinExistence type="predicted"/>
<dbReference type="Gene3D" id="2.60.200.20">
    <property type="match status" value="1"/>
</dbReference>
<evidence type="ECO:0000256" key="3">
    <source>
        <dbReference type="ARBA" id="ARBA00022840"/>
    </source>
</evidence>
<dbReference type="InterPro" id="IPR027417">
    <property type="entry name" value="P-loop_NTPase"/>
</dbReference>
<feature type="region of interest" description="Disordered" evidence="5">
    <location>
        <begin position="487"/>
        <end position="514"/>
    </location>
</feature>
<feature type="domain" description="FtsK" evidence="7">
    <location>
        <begin position="1011"/>
        <end position="1201"/>
    </location>
</feature>
<dbReference type="InterPro" id="IPR000253">
    <property type="entry name" value="FHA_dom"/>
</dbReference>
<dbReference type="CDD" id="cd00060">
    <property type="entry name" value="FHA"/>
    <property type="match status" value="1"/>
</dbReference>
<dbReference type="SUPFAM" id="SSF52540">
    <property type="entry name" value="P-loop containing nucleoside triphosphate hydrolases"/>
    <property type="match status" value="2"/>
</dbReference>
<dbReference type="SUPFAM" id="SSF49879">
    <property type="entry name" value="SMAD/FHA domain"/>
    <property type="match status" value="1"/>
</dbReference>
<dbReference type="SMART" id="SM00382">
    <property type="entry name" value="AAA"/>
    <property type="match status" value="2"/>
</dbReference>
<dbReference type="InterPro" id="IPR032030">
    <property type="entry name" value="YscD_cytoplasmic_dom"/>
</dbReference>
<dbReference type="InterPro" id="IPR050206">
    <property type="entry name" value="FtsK/SpoIIIE/SftA"/>
</dbReference>
<dbReference type="InterPro" id="IPR008984">
    <property type="entry name" value="SMAD_FHA_dom_sf"/>
</dbReference>
<dbReference type="Pfam" id="PF01580">
    <property type="entry name" value="FtsK_SpoIIIE"/>
    <property type="match status" value="2"/>
</dbReference>
<evidence type="ECO:0000256" key="2">
    <source>
        <dbReference type="ARBA" id="ARBA00022741"/>
    </source>
</evidence>
<sequence>MKLKFTLRGHGDTDTDLVATVDGTTTVGQLADFLVRADPRRAGGLVGQDGLGEFTLSHVDEDYRAVDPRSTLAESGVRSGAHLAVTRRTGGYADRGAAVATVKVVGGPDAGREFPLSPGTAYIGRGRGCEIQLGDPQVSRRHARLLVTDVVEVVDLGSSNGIELQGQPVDRAVLREGDTFTVGDTRLEVGLSGSSTGLAPGRGTSVPFSRSPRIAPLYVGREFPIPNLPERPKPERPPWISAMVPMALGLALVAITRNPLFGIFILLTPAMLFGHYWESKRNAKKDFEQAMTEFREDLGVMVEQVEEEQALEVAGRQAEHPSATESIEGATAASSLLWTRRSGDPGFCEFRLGLGALPSRVTLKVPELGRSRAEAWLEASEAVDGMGVVEPVPVVAEPLRTGAFGFSGPRAAALAAMRGAVAQGVALHSPAELVVAVVASPATARDWDWLKWVPHTDSSHSPIDGRHLASTGPACVQLVTQLEEILEQSTSTTEPPKQDGGTGPKQAGFDAPTVPDDRPVVLLVVENDAPVDRARLVQLAENGWSHGIVVAWLSPSTATLPAACRTFLEEGPEPGQSLVGYVGEAVVRVPVAADAVDADATARLARALAPLVDSGVPVDDDSDLPRSVSYVSLVGLEVAETSGAVVERWGESRSILTGPYAAGPVARPKPGHLRAVIGQSAQGTFSLDLRSDGPHALVGGTTGAGKSELLQAWILGMAIAHSPQRLTFLLVDYKGGSAFRDCVDLPHTVGLVTDLSPHLVRRALASLSAELRYREHILAQHKAKDLAELERRGEVAAPPSLVIVVDEFAALVNEVPEFVDGVVNVAQRGRSLGLHLILATQRPAGVIKDNLRANTNLRMALRMADESDSDDVLGTPVAAYFDPALPGRAVSKSGPGRLTPFQTGYAGGWTTNEVPPAQVDVETLGFGSGEAWELPVVDEPHEVVQEDLGPTDIQRVVTQIGLAQQVAQIPDPRKPWLAELSTVYELADLPTKRRDDDLVIGISDDPDAQAQPPISFRPDIEGNLGVYGASGAGKSAFLRTIAVAAGYTVRGGPCHVYGIDYGNRGLAMIEPLPHVGSVVYGGEHERIARLLTMLRETIDERAMRYSRISAATITDYRRLAQAPDEPRIILLVDNLSAFQAAYDTNQGQKWLDLLTSIAADGRPVGVHVVVTVDHRTGIWGTLSSAIQGRIVMRMATVDDYISLGVSADVLSLSSPAGRAIVHGLEVQLAVLGGSSDATVQARAINGFADGMRRAGVTPAPPIKSLPETIEFADLPVSDSHGLPAFAVASTTLEPIGFALRGSQLVVGPSGSGRTSTVLTMVSAAARARPELARYLFSPRTSALTRATHLWTEVAVGAEAARELATRLLPTVNEAGDGGATMLMVVERTQDFDGTEAEDEIMALAKELVNSDQAVIAEADTTFFNSNYGLAGAFKTSRSGVTLQSNGDDSVAFGADYRGVSRDQVLEGRGYLVRRGQPELVQVALPPPSSNGGKEASSGGRLSSATAGAGDAG</sequence>
<dbReference type="RefSeq" id="WP_171245198.1">
    <property type="nucleotide sequence ID" value="NZ_JABEPQ010000006.1"/>
</dbReference>
<evidence type="ECO:0000256" key="5">
    <source>
        <dbReference type="SAM" id="MobiDB-lite"/>
    </source>
</evidence>
<evidence type="ECO:0000259" key="6">
    <source>
        <dbReference type="PROSITE" id="PS50006"/>
    </source>
</evidence>
<organism evidence="8 9">
    <name type="scientific">Knoellia koreensis</name>
    <dbReference type="NCBI Taxonomy" id="2730921"/>
    <lineage>
        <taxon>Bacteria</taxon>
        <taxon>Bacillati</taxon>
        <taxon>Actinomycetota</taxon>
        <taxon>Actinomycetes</taxon>
        <taxon>Micrococcales</taxon>
        <taxon>Intrasporangiaceae</taxon>
        <taxon>Knoellia</taxon>
    </lineage>
</organism>
<keyword evidence="9" id="KW-1185">Reference proteome</keyword>
<gene>
    <name evidence="8" type="ORF">HJG52_18955</name>
</gene>
<dbReference type="InterPro" id="IPR003593">
    <property type="entry name" value="AAA+_ATPase"/>
</dbReference>
<reference evidence="8 9" key="1">
    <citation type="submission" date="2020-04" db="EMBL/GenBank/DDBJ databases">
        <title>Knoellia sp. isolate from air conditioner.</title>
        <authorList>
            <person name="Chea S."/>
            <person name="Kim D.-U."/>
        </authorList>
    </citation>
    <scope>NUCLEOTIDE SEQUENCE [LARGE SCALE GENOMIC DNA]</scope>
    <source>
        <strain evidence="8 9">DB2414S</strain>
    </source>
</reference>
<keyword evidence="3 4" id="KW-0067">ATP-binding</keyword>
<feature type="region of interest" description="Disordered" evidence="5">
    <location>
        <begin position="1480"/>
        <end position="1512"/>
    </location>
</feature>
<name>A0A849HLU3_9MICO</name>
<keyword evidence="2 4" id="KW-0547">Nucleotide-binding</keyword>
<comment type="caution">
    <text evidence="8">The sequence shown here is derived from an EMBL/GenBank/DDBJ whole genome shotgun (WGS) entry which is preliminary data.</text>
</comment>
<dbReference type="InterPro" id="IPR002543">
    <property type="entry name" value="FtsK_dom"/>
</dbReference>
<evidence type="ECO:0000313" key="8">
    <source>
        <dbReference type="EMBL" id="NNM48069.1"/>
    </source>
</evidence>
<feature type="binding site" evidence="4">
    <location>
        <begin position="700"/>
        <end position="707"/>
    </location>
    <ligand>
        <name>ATP</name>
        <dbReference type="ChEBI" id="CHEBI:30616"/>
    </ligand>
</feature>
<evidence type="ECO:0000313" key="9">
    <source>
        <dbReference type="Proteomes" id="UP000588586"/>
    </source>
</evidence>
<dbReference type="PANTHER" id="PTHR22683:SF1">
    <property type="entry name" value="TYPE VII SECRETION SYSTEM PROTEIN ESSC"/>
    <property type="match status" value="1"/>
</dbReference>
<feature type="binding site" evidence="4">
    <location>
        <begin position="1028"/>
        <end position="1035"/>
    </location>
    <ligand>
        <name>ATP</name>
        <dbReference type="ChEBI" id="CHEBI:30616"/>
    </ligand>
</feature>
<dbReference type="Pfam" id="PF16697">
    <property type="entry name" value="Yop-YscD_cpl"/>
    <property type="match status" value="1"/>
</dbReference>
<dbReference type="CDD" id="cd01127">
    <property type="entry name" value="TrwB_TraG_TraD_VirD4"/>
    <property type="match status" value="1"/>
</dbReference>
<dbReference type="GO" id="GO:0005524">
    <property type="term" value="F:ATP binding"/>
    <property type="evidence" value="ECO:0007669"/>
    <property type="project" value="UniProtKB-UniRule"/>
</dbReference>
<feature type="domain" description="FHA" evidence="6">
    <location>
        <begin position="121"/>
        <end position="169"/>
    </location>
</feature>
<dbReference type="Gene3D" id="3.40.50.300">
    <property type="entry name" value="P-loop containing nucleotide triphosphate hydrolases"/>
    <property type="match status" value="4"/>
</dbReference>
<keyword evidence="1" id="KW-0597">Phosphoprotein</keyword>